<evidence type="ECO:0000259" key="1">
    <source>
        <dbReference type="SMART" id="SM00860"/>
    </source>
</evidence>
<evidence type="ECO:0000313" key="2">
    <source>
        <dbReference type="EMBL" id="MFG6460745.1"/>
    </source>
</evidence>
<comment type="caution">
    <text evidence="2">The sequence shown here is derived from an EMBL/GenBank/DDBJ whole genome shotgun (WGS) entry which is preliminary data.</text>
</comment>
<keyword evidence="3" id="KW-1185">Reference proteome</keyword>
<dbReference type="RefSeq" id="WP_394509560.1">
    <property type="nucleotide sequence ID" value="NZ_JBIGHX010000001.1"/>
</dbReference>
<gene>
    <name evidence="2" type="ORF">ACG04Q_04110</name>
</gene>
<dbReference type="EMBL" id="JBIGHX010000001">
    <property type="protein sequence ID" value="MFG6460745.1"/>
    <property type="molecule type" value="Genomic_DNA"/>
</dbReference>
<dbReference type="SUPFAM" id="SSF160631">
    <property type="entry name" value="SMI1/KNR4-like"/>
    <property type="match status" value="1"/>
</dbReference>
<dbReference type="Pfam" id="PF09346">
    <property type="entry name" value="SMI1_KNR4"/>
    <property type="match status" value="1"/>
</dbReference>
<name>A0ABW7GFL3_9BURK</name>
<dbReference type="Gene3D" id="3.40.1580.10">
    <property type="entry name" value="SMI1/KNR4-like"/>
    <property type="match status" value="1"/>
</dbReference>
<proteinExistence type="predicted"/>
<reference evidence="2 3" key="1">
    <citation type="submission" date="2024-08" db="EMBL/GenBank/DDBJ databases">
        <authorList>
            <person name="Lu H."/>
        </authorList>
    </citation>
    <scope>NUCLEOTIDE SEQUENCE [LARGE SCALE GENOMIC DNA]</scope>
    <source>
        <strain evidence="2 3">DXS20W</strain>
    </source>
</reference>
<sequence length="137" mass="15116">MEQPTTAQLLQAWKQLPESIRYQPATQPQIDAFESQHGPIPPTYREFLLQFGGGAVGSEWLDGVDQLANTHAKFRRERSLHAWRLDDAFVIGWDGAGNPLAISREGAVVVEDHNFGGVHRLASSLMAYVARGLGHAL</sequence>
<dbReference type="Proteomes" id="UP001606302">
    <property type="component" value="Unassembled WGS sequence"/>
</dbReference>
<dbReference type="InterPro" id="IPR018958">
    <property type="entry name" value="Knr4/Smi1-like_dom"/>
</dbReference>
<organism evidence="2 3">
    <name type="scientific">Pelomonas lactea</name>
    <dbReference type="NCBI Taxonomy" id="3299030"/>
    <lineage>
        <taxon>Bacteria</taxon>
        <taxon>Pseudomonadati</taxon>
        <taxon>Pseudomonadota</taxon>
        <taxon>Betaproteobacteria</taxon>
        <taxon>Burkholderiales</taxon>
        <taxon>Sphaerotilaceae</taxon>
        <taxon>Roseateles</taxon>
    </lineage>
</organism>
<dbReference type="SMART" id="SM00860">
    <property type="entry name" value="SMI1_KNR4"/>
    <property type="match status" value="1"/>
</dbReference>
<feature type="domain" description="Knr4/Smi1-like" evidence="1">
    <location>
        <begin position="24"/>
        <end position="131"/>
    </location>
</feature>
<evidence type="ECO:0000313" key="3">
    <source>
        <dbReference type="Proteomes" id="UP001606302"/>
    </source>
</evidence>
<dbReference type="InterPro" id="IPR037883">
    <property type="entry name" value="Knr4/Smi1-like_sf"/>
</dbReference>
<protein>
    <submittedName>
        <fullName evidence="2">SMI1/KNR4 family protein</fullName>
    </submittedName>
</protein>
<accession>A0ABW7GFL3</accession>